<feature type="compositionally biased region" description="Low complexity" evidence="1">
    <location>
        <begin position="191"/>
        <end position="213"/>
    </location>
</feature>
<feature type="compositionally biased region" description="Low complexity" evidence="1">
    <location>
        <begin position="87"/>
        <end position="98"/>
    </location>
</feature>
<feature type="compositionally biased region" description="Low complexity" evidence="1">
    <location>
        <begin position="418"/>
        <end position="441"/>
    </location>
</feature>
<sequence>MNPKNDRKGETGPVQQPVPPAWYGNPAAMNMYNMYNPYMYPPGYGAAGYYPYYQQPGMQPFMPQQNQQQDGMSTGALPFRAFTPGGQLSTIQPTTSQLTPPPPEPASGAKKLNESTDELPPLPPGPPPNQPGINETAQSENNGVIQSGPVKFMMNPPRPKLDYQGNSGFNQQNDMLGLSKAGRKKRKKKNQQLARQQQMLQYQKQFQWSQKQQMARENLKPNDVPPLPDNQLPPLPPGSPPPPPPPPSSAEQTPKIQPQPLMNVDARPSINFNISGPNKGFQLGQALGTQPAGFQPPAPQLPSMAQVQAQGMKALDEWPSPLRDYVARCYAKCVTQIDKDRVGVILKGKLIRATSDGTLWTKDWNAEPLPLLESDSKAVLNLKEKMNRVSVTSRLGPKSGIVQQPRKRLSLPNKITNRSTYRSDSSSSRSSRSRSSSSSGRSRSRSPRSKKTRTPSKKSDRNHRNDRRSDFNKSHFYSEFGVIGGSEDIEVRKEVLDKRAARFSTPATKSSQPKTQQPSSIVSRLGTKDGGRKKNNVFNYDYGFSDNGNDSGPATGANGDYEVSDLHIVGTCEDLEKAYLRLTAAPEATQVRPKNVLIKSLEMVKAKWLKDRDYRYAFEQLKSIRQDLTVQGVRDELSVEVYETHARIALEMKDVAEFNQCQSQLRILHDEVSNAAQNKLEFRAYAILYFILTKDFTELSKLLSSLSHEDKKDECVSHAVELARAWLVGLHVRIFKLYKTAPKMSSYMIDLFINRERTAYFKVLMKAYRPSIPLDFVKTELELDTDSDVEEFLTSVGNVSFVASSPALIDCKAFPG</sequence>
<keyword evidence="3" id="KW-0675">Receptor</keyword>
<dbReference type="Proteomes" id="UP001307889">
    <property type="component" value="Chromosome 8"/>
</dbReference>
<keyword evidence="4" id="KW-1185">Reference proteome</keyword>
<feature type="compositionally biased region" description="Basic residues" evidence="1">
    <location>
        <begin position="181"/>
        <end position="190"/>
    </location>
</feature>
<evidence type="ECO:0000313" key="3">
    <source>
        <dbReference type="EMBL" id="BES97382.1"/>
    </source>
</evidence>
<evidence type="ECO:0000259" key="2">
    <source>
        <dbReference type="PROSITE" id="PS50250"/>
    </source>
</evidence>
<feature type="compositionally biased region" description="Polar residues" evidence="1">
    <location>
        <begin position="164"/>
        <end position="174"/>
    </location>
</feature>
<evidence type="ECO:0000256" key="1">
    <source>
        <dbReference type="SAM" id="MobiDB-lite"/>
    </source>
</evidence>
<feature type="region of interest" description="Disordered" evidence="1">
    <location>
        <begin position="394"/>
        <end position="471"/>
    </location>
</feature>
<feature type="region of interest" description="Disordered" evidence="1">
    <location>
        <begin position="502"/>
        <end position="534"/>
    </location>
</feature>
<feature type="domain" description="PCI" evidence="2">
    <location>
        <begin position="656"/>
        <end position="816"/>
    </location>
</feature>
<dbReference type="Pfam" id="PF03399">
    <property type="entry name" value="SAC3_GANP"/>
    <property type="match status" value="1"/>
</dbReference>
<protein>
    <submittedName>
        <fullName evidence="3">Leukocyte receptor cluster</fullName>
    </submittedName>
</protein>
<feature type="compositionally biased region" description="Low complexity" evidence="1">
    <location>
        <begin position="508"/>
        <end position="520"/>
    </location>
</feature>
<name>A0ABN7B193_9HEMI</name>
<feature type="compositionally biased region" description="Basic and acidic residues" evidence="1">
    <location>
        <begin position="1"/>
        <end position="10"/>
    </location>
</feature>
<feature type="region of interest" description="Disordered" evidence="1">
    <location>
        <begin position="1"/>
        <end position="22"/>
    </location>
</feature>
<feature type="compositionally biased region" description="Basic and acidic residues" evidence="1">
    <location>
        <begin position="457"/>
        <end position="471"/>
    </location>
</feature>
<feature type="compositionally biased region" description="Basic residues" evidence="1">
    <location>
        <begin position="442"/>
        <end position="456"/>
    </location>
</feature>
<accession>A0ABN7B193</accession>
<feature type="compositionally biased region" description="Pro residues" evidence="1">
    <location>
        <begin position="120"/>
        <end position="130"/>
    </location>
</feature>
<feature type="compositionally biased region" description="Low complexity" evidence="1">
    <location>
        <begin position="60"/>
        <end position="69"/>
    </location>
</feature>
<dbReference type="InterPro" id="IPR005062">
    <property type="entry name" value="SAC3/GANP/THP3_conserved"/>
</dbReference>
<dbReference type="EMBL" id="AP028916">
    <property type="protein sequence ID" value="BES97382.1"/>
    <property type="molecule type" value="Genomic_DNA"/>
</dbReference>
<gene>
    <name evidence="3" type="ORF">NTJ_10196</name>
</gene>
<feature type="compositionally biased region" description="Polar residues" evidence="1">
    <location>
        <begin position="133"/>
        <end position="145"/>
    </location>
</feature>
<dbReference type="InterPro" id="IPR000717">
    <property type="entry name" value="PCI_dom"/>
</dbReference>
<dbReference type="PROSITE" id="PS50250">
    <property type="entry name" value="PCI"/>
    <property type="match status" value="1"/>
</dbReference>
<feature type="compositionally biased region" description="Pro residues" evidence="1">
    <location>
        <begin position="223"/>
        <end position="248"/>
    </location>
</feature>
<feature type="region of interest" description="Disordered" evidence="1">
    <location>
        <begin position="60"/>
        <end position="255"/>
    </location>
</feature>
<dbReference type="PANTHER" id="PTHR12436:SF4">
    <property type="entry name" value="LEUKOCYTE RECEPTOR CLUSTER MEMBER 8"/>
    <property type="match status" value="1"/>
</dbReference>
<dbReference type="InterPro" id="IPR045107">
    <property type="entry name" value="SAC3/GANP/THP3"/>
</dbReference>
<organism evidence="3 4">
    <name type="scientific">Nesidiocoris tenuis</name>
    <dbReference type="NCBI Taxonomy" id="355587"/>
    <lineage>
        <taxon>Eukaryota</taxon>
        <taxon>Metazoa</taxon>
        <taxon>Ecdysozoa</taxon>
        <taxon>Arthropoda</taxon>
        <taxon>Hexapoda</taxon>
        <taxon>Insecta</taxon>
        <taxon>Pterygota</taxon>
        <taxon>Neoptera</taxon>
        <taxon>Paraneoptera</taxon>
        <taxon>Hemiptera</taxon>
        <taxon>Heteroptera</taxon>
        <taxon>Panheteroptera</taxon>
        <taxon>Cimicomorpha</taxon>
        <taxon>Miridae</taxon>
        <taxon>Dicyphina</taxon>
        <taxon>Nesidiocoris</taxon>
    </lineage>
</organism>
<evidence type="ECO:0000313" key="4">
    <source>
        <dbReference type="Proteomes" id="UP001307889"/>
    </source>
</evidence>
<reference evidence="3 4" key="1">
    <citation type="submission" date="2023-09" db="EMBL/GenBank/DDBJ databases">
        <title>Nesidiocoris tenuis whole genome shotgun sequence.</title>
        <authorList>
            <person name="Shibata T."/>
            <person name="Shimoda M."/>
            <person name="Kobayashi T."/>
            <person name="Uehara T."/>
        </authorList>
    </citation>
    <scope>NUCLEOTIDE SEQUENCE [LARGE SCALE GENOMIC DNA]</scope>
    <source>
        <strain evidence="3 4">Japan</strain>
    </source>
</reference>
<proteinExistence type="predicted"/>
<dbReference type="Gene3D" id="1.25.40.990">
    <property type="match status" value="1"/>
</dbReference>
<dbReference type="PANTHER" id="PTHR12436">
    <property type="entry name" value="80 KDA MCM3-ASSOCIATED PROTEIN"/>
    <property type="match status" value="1"/>
</dbReference>